<organism evidence="1 2">
    <name type="scientific">Vallitalea pronyensis</name>
    <dbReference type="NCBI Taxonomy" id="1348613"/>
    <lineage>
        <taxon>Bacteria</taxon>
        <taxon>Bacillati</taxon>
        <taxon>Bacillota</taxon>
        <taxon>Clostridia</taxon>
        <taxon>Lachnospirales</taxon>
        <taxon>Vallitaleaceae</taxon>
        <taxon>Vallitalea</taxon>
    </lineage>
</organism>
<name>A0A8J8MGI1_9FIRM</name>
<dbReference type="AlphaFoldDB" id="A0A8J8MGI1"/>
<gene>
    <name evidence="1" type="ORF">HZI73_02175</name>
</gene>
<dbReference type="KEGG" id="vpy:HZI73_02175"/>
<dbReference type="EMBL" id="CP058649">
    <property type="protein sequence ID" value="QUI21165.1"/>
    <property type="molecule type" value="Genomic_DNA"/>
</dbReference>
<dbReference type="Proteomes" id="UP000683246">
    <property type="component" value="Chromosome"/>
</dbReference>
<keyword evidence="2" id="KW-1185">Reference proteome</keyword>
<evidence type="ECO:0000313" key="1">
    <source>
        <dbReference type="EMBL" id="QUI21165.1"/>
    </source>
</evidence>
<sequence>MKVIMEPVEMIGWFDLKGVLMPIKFRLETKDHELKTVKVNKVLYHTEEKIAGNPIRTFACTVVVNGVEKSCELKYELGTCKWVLFKI</sequence>
<evidence type="ECO:0000313" key="2">
    <source>
        <dbReference type="Proteomes" id="UP000683246"/>
    </source>
</evidence>
<proteinExistence type="predicted"/>
<accession>A0A8J8MGI1</accession>
<dbReference type="RefSeq" id="WP_212696626.1">
    <property type="nucleotide sequence ID" value="NZ_CP058649.1"/>
</dbReference>
<reference evidence="1" key="1">
    <citation type="submission" date="2020-07" db="EMBL/GenBank/DDBJ databases">
        <title>Vallitalea pronyensis genome.</title>
        <authorList>
            <person name="Postec A."/>
        </authorList>
    </citation>
    <scope>NUCLEOTIDE SEQUENCE</scope>
    <source>
        <strain evidence="1">FatNI3</strain>
    </source>
</reference>
<protein>
    <submittedName>
        <fullName evidence="1">Uncharacterized protein</fullName>
    </submittedName>
</protein>